<dbReference type="KEGG" id="brh:RBRH_04002"/>
<name>E5APH2_MYCRK</name>
<evidence type="ECO:0000313" key="2">
    <source>
        <dbReference type="Proteomes" id="UP000007437"/>
    </source>
</evidence>
<accession>E5APH2</accession>
<dbReference type="EMBL" id="FR687359">
    <property type="protein sequence ID" value="CBW74504.1"/>
    <property type="molecule type" value="Genomic_DNA"/>
</dbReference>
<organism evidence="1 2">
    <name type="scientific">Mycetohabitans rhizoxinica (strain DSM 19002 / CIP 109453 / HKI 454)</name>
    <name type="common">Paraburkholderia rhizoxinica</name>
    <dbReference type="NCBI Taxonomy" id="882378"/>
    <lineage>
        <taxon>Bacteria</taxon>
        <taxon>Pseudomonadati</taxon>
        <taxon>Pseudomonadota</taxon>
        <taxon>Betaproteobacteria</taxon>
        <taxon>Burkholderiales</taxon>
        <taxon>Burkholderiaceae</taxon>
        <taxon>Mycetohabitans</taxon>
    </lineage>
</organism>
<reference evidence="1 2" key="1">
    <citation type="journal article" date="2011" name="J. Bacteriol.">
        <title>Complete genome sequence of Burkholderia rhizoxinica, an endosymbiont of Rhizopus microsporus.</title>
        <authorList>
            <person name="Lackner G."/>
            <person name="Moebius N."/>
            <person name="Partida-Martinez L."/>
            <person name="Hertweck C."/>
        </authorList>
    </citation>
    <scope>NUCLEOTIDE SEQUENCE [LARGE SCALE GENOMIC DNA]</scope>
    <source>
        <strain evidence="2">DSM 19002 / CIP 109453 / HKI 454</strain>
    </source>
</reference>
<dbReference type="AlphaFoldDB" id="E5APH2"/>
<dbReference type="Proteomes" id="UP000007437">
    <property type="component" value="Chromosome"/>
</dbReference>
<proteinExistence type="predicted"/>
<evidence type="ECO:0000313" key="1">
    <source>
        <dbReference type="EMBL" id="CBW74504.1"/>
    </source>
</evidence>
<protein>
    <submittedName>
        <fullName evidence="1">Uncharacterized protein</fullName>
    </submittedName>
</protein>
<dbReference type="STRING" id="882378.RBRH_04002"/>
<dbReference type="HOGENOM" id="CLU_3267028_0_0_4"/>
<gene>
    <name evidence="1" type="ordered locus">RBRH_04002</name>
</gene>
<sequence>MVPGGPGYGVRRVVGAHAPRMRRTSLDEGSRVYGGHCTGRY</sequence>